<evidence type="ECO:0000313" key="2">
    <source>
        <dbReference type="EMBL" id="KAL1256376.1"/>
    </source>
</evidence>
<sequence>MLFLHCGFLHPLPLEHMCCAPLHPDSASVLQTLEVSILQHPHTRCAFFCIGHRLREKEREGDREGETEDTAQRQPETRVLRQSEREL</sequence>
<gene>
    <name evidence="2" type="ORF">QQF64_011921</name>
</gene>
<feature type="compositionally biased region" description="Basic and acidic residues" evidence="1">
    <location>
        <begin position="75"/>
        <end position="87"/>
    </location>
</feature>
<feature type="region of interest" description="Disordered" evidence="1">
    <location>
        <begin position="58"/>
        <end position="87"/>
    </location>
</feature>
<name>A0ABR3LWI8_9TELE</name>
<proteinExistence type="predicted"/>
<comment type="caution">
    <text evidence="2">The sequence shown here is derived from an EMBL/GenBank/DDBJ whole genome shotgun (WGS) entry which is preliminary data.</text>
</comment>
<dbReference type="Proteomes" id="UP001558613">
    <property type="component" value="Unassembled WGS sequence"/>
</dbReference>
<evidence type="ECO:0000256" key="1">
    <source>
        <dbReference type="SAM" id="MobiDB-lite"/>
    </source>
</evidence>
<accession>A0ABR3LWI8</accession>
<dbReference type="EMBL" id="JAYMGO010000018">
    <property type="protein sequence ID" value="KAL1256376.1"/>
    <property type="molecule type" value="Genomic_DNA"/>
</dbReference>
<organism evidence="2 3">
    <name type="scientific">Cirrhinus molitorella</name>
    <name type="common">mud carp</name>
    <dbReference type="NCBI Taxonomy" id="172907"/>
    <lineage>
        <taxon>Eukaryota</taxon>
        <taxon>Metazoa</taxon>
        <taxon>Chordata</taxon>
        <taxon>Craniata</taxon>
        <taxon>Vertebrata</taxon>
        <taxon>Euteleostomi</taxon>
        <taxon>Actinopterygii</taxon>
        <taxon>Neopterygii</taxon>
        <taxon>Teleostei</taxon>
        <taxon>Ostariophysi</taxon>
        <taxon>Cypriniformes</taxon>
        <taxon>Cyprinidae</taxon>
        <taxon>Labeoninae</taxon>
        <taxon>Labeonini</taxon>
        <taxon>Cirrhinus</taxon>
    </lineage>
</organism>
<keyword evidence="3" id="KW-1185">Reference proteome</keyword>
<reference evidence="2 3" key="1">
    <citation type="submission" date="2023-09" db="EMBL/GenBank/DDBJ databases">
        <authorList>
            <person name="Wang M."/>
        </authorList>
    </citation>
    <scope>NUCLEOTIDE SEQUENCE [LARGE SCALE GENOMIC DNA]</scope>
    <source>
        <strain evidence="2">GT-2023</strain>
        <tissue evidence="2">Liver</tissue>
    </source>
</reference>
<protein>
    <submittedName>
        <fullName evidence="2">Uncharacterized protein</fullName>
    </submittedName>
</protein>
<evidence type="ECO:0000313" key="3">
    <source>
        <dbReference type="Proteomes" id="UP001558613"/>
    </source>
</evidence>